<evidence type="ECO:0000256" key="7">
    <source>
        <dbReference type="ARBA" id="ARBA00023172"/>
    </source>
</evidence>
<feature type="domain" description="Core-binding (CB)" evidence="11">
    <location>
        <begin position="6"/>
        <end position="94"/>
    </location>
</feature>
<evidence type="ECO:0000256" key="4">
    <source>
        <dbReference type="ARBA" id="ARBA00022829"/>
    </source>
</evidence>
<evidence type="ECO:0000256" key="8">
    <source>
        <dbReference type="ARBA" id="ARBA00023306"/>
    </source>
</evidence>
<dbReference type="RefSeq" id="WP_066606054.1">
    <property type="nucleotide sequence ID" value="NZ_CP014230.1"/>
</dbReference>
<keyword evidence="13" id="KW-1185">Reference proteome</keyword>
<comment type="function">
    <text evidence="9">Site-specific tyrosine recombinase, which acts by catalyzing the cutting and rejoining of the recombining DNA molecules. The XerC-XerD complex is essential to convert dimers of the bacterial chromosome into monomers to permit their segregation at cell division. It also contributes to the segregational stability of plasmids.</text>
</comment>
<evidence type="ECO:0000256" key="3">
    <source>
        <dbReference type="ARBA" id="ARBA00022618"/>
    </source>
</evidence>
<dbReference type="OrthoDB" id="9801717at2"/>
<keyword evidence="3 9" id="KW-0132">Cell division</keyword>
<keyword evidence="5 9" id="KW-0229">DNA integration</keyword>
<name>A0A0X8JQN3_9BACT</name>
<feature type="active site" evidence="9">
    <location>
        <position position="179"/>
    </location>
</feature>
<dbReference type="STRING" id="888061.AXF15_08565"/>
<dbReference type="InterPro" id="IPR013762">
    <property type="entry name" value="Integrase-like_cat_sf"/>
</dbReference>
<dbReference type="InterPro" id="IPR004107">
    <property type="entry name" value="Integrase_SAM-like_N"/>
</dbReference>
<dbReference type="AlphaFoldDB" id="A0A0X8JQN3"/>
<evidence type="ECO:0000256" key="6">
    <source>
        <dbReference type="ARBA" id="ARBA00023125"/>
    </source>
</evidence>
<comment type="subunit">
    <text evidence="9">Forms a cyclic heterotetrameric complex composed of two molecules of XerC and two molecules of XerD.</text>
</comment>
<evidence type="ECO:0000259" key="10">
    <source>
        <dbReference type="PROSITE" id="PS51898"/>
    </source>
</evidence>
<protein>
    <recommendedName>
        <fullName evidence="9">Tyrosine recombinase XerC</fullName>
    </recommendedName>
</protein>
<dbReference type="InterPro" id="IPR050090">
    <property type="entry name" value="Tyrosine_recombinase_XerCD"/>
</dbReference>
<dbReference type="SUPFAM" id="SSF56349">
    <property type="entry name" value="DNA breaking-rejoining enzymes"/>
    <property type="match status" value="1"/>
</dbReference>
<dbReference type="PANTHER" id="PTHR30349">
    <property type="entry name" value="PHAGE INTEGRASE-RELATED"/>
    <property type="match status" value="1"/>
</dbReference>
<dbReference type="GO" id="GO:0051301">
    <property type="term" value="P:cell division"/>
    <property type="evidence" value="ECO:0007669"/>
    <property type="project" value="UniProtKB-KW"/>
</dbReference>
<dbReference type="GO" id="GO:0005737">
    <property type="term" value="C:cytoplasm"/>
    <property type="evidence" value="ECO:0007669"/>
    <property type="project" value="UniProtKB-SubCell"/>
</dbReference>
<dbReference type="HAMAP" id="MF_01808">
    <property type="entry name" value="Recomb_XerC_XerD"/>
    <property type="match status" value="1"/>
</dbReference>
<dbReference type="PANTHER" id="PTHR30349:SF81">
    <property type="entry name" value="TYROSINE RECOMBINASE XERC"/>
    <property type="match status" value="1"/>
</dbReference>
<dbReference type="GO" id="GO:0006313">
    <property type="term" value="P:DNA transposition"/>
    <property type="evidence" value="ECO:0007669"/>
    <property type="project" value="UniProtKB-UniRule"/>
</dbReference>
<dbReference type="Gene3D" id="1.10.150.130">
    <property type="match status" value="1"/>
</dbReference>
<keyword evidence="4 9" id="KW-0159">Chromosome partition</keyword>
<evidence type="ECO:0000259" key="11">
    <source>
        <dbReference type="PROSITE" id="PS51900"/>
    </source>
</evidence>
<evidence type="ECO:0000256" key="2">
    <source>
        <dbReference type="ARBA" id="ARBA00022490"/>
    </source>
</evidence>
<dbReference type="PROSITE" id="PS51900">
    <property type="entry name" value="CB"/>
    <property type="match status" value="1"/>
</dbReference>
<evidence type="ECO:0000313" key="13">
    <source>
        <dbReference type="Proteomes" id="UP000063964"/>
    </source>
</evidence>
<keyword evidence="6 9" id="KW-0238">DNA-binding</keyword>
<gene>
    <name evidence="9" type="primary">xerC</name>
    <name evidence="12" type="ORF">AXF15_08565</name>
</gene>
<evidence type="ECO:0000256" key="9">
    <source>
        <dbReference type="HAMAP-Rule" id="MF_01808"/>
    </source>
</evidence>
<dbReference type="Pfam" id="PF02899">
    <property type="entry name" value="Phage_int_SAM_1"/>
    <property type="match status" value="1"/>
</dbReference>
<dbReference type="GO" id="GO:0007059">
    <property type="term" value="P:chromosome segregation"/>
    <property type="evidence" value="ECO:0007669"/>
    <property type="project" value="UniProtKB-UniRule"/>
</dbReference>
<feature type="active site" evidence="9">
    <location>
        <position position="155"/>
    </location>
</feature>
<dbReference type="InterPro" id="IPR011010">
    <property type="entry name" value="DNA_brk_join_enz"/>
</dbReference>
<dbReference type="Proteomes" id="UP000063964">
    <property type="component" value="Chromosome"/>
</dbReference>
<dbReference type="CDD" id="cd00798">
    <property type="entry name" value="INT_XerDC_C"/>
    <property type="match status" value="1"/>
</dbReference>
<dbReference type="InterPro" id="IPR023009">
    <property type="entry name" value="Tyrosine_recombinase_XerC/XerD"/>
</dbReference>
<reference evidence="13" key="1">
    <citation type="submission" date="2016-02" db="EMBL/GenBank/DDBJ databases">
        <authorList>
            <person name="Holder M.E."/>
            <person name="Ajami N.J."/>
            <person name="Petrosino J.F."/>
        </authorList>
    </citation>
    <scope>NUCLEOTIDE SEQUENCE [LARGE SCALE GENOMIC DNA]</scope>
    <source>
        <strain evidence="13">DSM 12838</strain>
    </source>
</reference>
<keyword evidence="2 9" id="KW-0963">Cytoplasm</keyword>
<dbReference type="InterPro" id="IPR002104">
    <property type="entry name" value="Integrase_catalytic"/>
</dbReference>
<sequence length="313" mass="34336">MSWTSGPAPEAVTLFLLYLDSQRGYSPATAAAYERDLEGLHLFLARRNKGLHDPAEVNRADVTAYLADLHRRGLAKSSVCRKLSAVRALYRFLRKKKLAAEDPCATLSNPKQPKTHPRVLNVDQALRLMTADMTPDPAGLRDAALLEVLYGSGLRVSEALGLDFQHVDLDGGVVRVLGKGGKERMAPLTGPAVERLRRYLEQRQAFSPAPREQAVFLGKRGGRLTRSQTAHIVKAAALRCGLPPGVSPHTLRHSFASHMLQAGADLRSVQELLGHSRISTTQRYTHLDLAQIMRVYDACHPLAGGKKDDTEDS</sequence>
<feature type="active site" evidence="9">
    <location>
        <position position="252"/>
    </location>
</feature>
<dbReference type="NCBIfam" id="NF001399">
    <property type="entry name" value="PRK00283.1"/>
    <property type="match status" value="1"/>
</dbReference>
<dbReference type="PROSITE" id="PS51898">
    <property type="entry name" value="TYR_RECOMBINASE"/>
    <property type="match status" value="1"/>
</dbReference>
<dbReference type="KEGG" id="doa:AXF15_08565"/>
<feature type="active site" evidence="9">
    <location>
        <position position="275"/>
    </location>
</feature>
<accession>A0A0X8JQN3</accession>
<dbReference type="InterPro" id="IPR010998">
    <property type="entry name" value="Integrase_recombinase_N"/>
</dbReference>
<evidence type="ECO:0000313" key="12">
    <source>
        <dbReference type="EMBL" id="AMD93144.1"/>
    </source>
</evidence>
<dbReference type="Gene3D" id="1.10.443.10">
    <property type="entry name" value="Intergrase catalytic core"/>
    <property type="match status" value="1"/>
</dbReference>
<proteinExistence type="inferred from homology"/>
<keyword evidence="8 9" id="KW-0131">Cell cycle</keyword>
<feature type="domain" description="Tyr recombinase" evidence="10">
    <location>
        <begin position="115"/>
        <end position="297"/>
    </location>
</feature>
<dbReference type="GO" id="GO:0003677">
    <property type="term" value="F:DNA binding"/>
    <property type="evidence" value="ECO:0007669"/>
    <property type="project" value="UniProtKB-UniRule"/>
</dbReference>
<evidence type="ECO:0000256" key="1">
    <source>
        <dbReference type="ARBA" id="ARBA00004496"/>
    </source>
</evidence>
<organism evidence="12 13">
    <name type="scientific">Desulfomicrobium orale DSM 12838</name>
    <dbReference type="NCBI Taxonomy" id="888061"/>
    <lineage>
        <taxon>Bacteria</taxon>
        <taxon>Pseudomonadati</taxon>
        <taxon>Thermodesulfobacteriota</taxon>
        <taxon>Desulfovibrionia</taxon>
        <taxon>Desulfovibrionales</taxon>
        <taxon>Desulfomicrobiaceae</taxon>
        <taxon>Desulfomicrobium</taxon>
    </lineage>
</organism>
<dbReference type="Pfam" id="PF00589">
    <property type="entry name" value="Phage_integrase"/>
    <property type="match status" value="1"/>
</dbReference>
<dbReference type="GO" id="GO:0009037">
    <property type="term" value="F:tyrosine-based site-specific recombinase activity"/>
    <property type="evidence" value="ECO:0007669"/>
    <property type="project" value="UniProtKB-UniRule"/>
</dbReference>
<feature type="active site" evidence="9">
    <location>
        <position position="249"/>
    </location>
</feature>
<keyword evidence="7 9" id="KW-0233">DNA recombination</keyword>
<dbReference type="InterPro" id="IPR044068">
    <property type="entry name" value="CB"/>
</dbReference>
<comment type="subcellular location">
    <subcellularLocation>
        <location evidence="1 9">Cytoplasm</location>
    </subcellularLocation>
</comment>
<comment type="similarity">
    <text evidence="9">Belongs to the 'phage' integrase family. XerC subfamily.</text>
</comment>
<feature type="active site" description="O-(3'-phospho-DNA)-tyrosine intermediate" evidence="9">
    <location>
        <position position="284"/>
    </location>
</feature>
<evidence type="ECO:0000256" key="5">
    <source>
        <dbReference type="ARBA" id="ARBA00022908"/>
    </source>
</evidence>
<dbReference type="EMBL" id="CP014230">
    <property type="protein sequence ID" value="AMD93144.1"/>
    <property type="molecule type" value="Genomic_DNA"/>
</dbReference>